<dbReference type="Gene3D" id="3.30.420.40">
    <property type="match status" value="2"/>
</dbReference>
<dbReference type="RefSeq" id="WP_252850126.1">
    <property type="nucleotide sequence ID" value="NZ_BAPW01000009.1"/>
</dbReference>
<sequence>MLLCADIGGTNMRLARIDSRKTVTHRHSVPTPVTSAREFVSTLTDLVLSMDEAIPAFHISLAGLQDPETGCCHAANIPCLDGLPLASILTEHLGKEVRIANDADCFTVAESRIGAGQDSQVVFGIILGTGVGGGLVLDGQLATGPEGLIGEWGHGPFLRAGDSDYPYLPCGCGRTGCIDTIGGARGLEHLHRHVTAETATSLDIIARWTAGDRTVSETMRRYIAILSDALACIINITGAGCVPVGGGMSTVTSLIDELDRNVRDRILRHSTSPIIVKTKLGNDAGLIGASYL</sequence>
<dbReference type="InterPro" id="IPR000600">
    <property type="entry name" value="ROK"/>
</dbReference>
<comment type="caution">
    <text evidence="2">The sequence shown here is derived from an EMBL/GenBank/DDBJ whole genome shotgun (WGS) entry which is preliminary data.</text>
</comment>
<gene>
    <name evidence="2" type="ORF">NF685_14110</name>
</gene>
<name>A0ABT1CLN3_9PROT</name>
<organism evidence="2 3">
    <name type="scientific">Asaia lannensis NBRC 102526</name>
    <dbReference type="NCBI Taxonomy" id="1307926"/>
    <lineage>
        <taxon>Bacteria</taxon>
        <taxon>Pseudomonadati</taxon>
        <taxon>Pseudomonadota</taxon>
        <taxon>Alphaproteobacteria</taxon>
        <taxon>Acetobacterales</taxon>
        <taxon>Acetobacteraceae</taxon>
        <taxon>Asaia</taxon>
    </lineage>
</organism>
<comment type="similarity">
    <text evidence="1">Belongs to the ROK (NagC/XylR) family.</text>
</comment>
<dbReference type="InterPro" id="IPR043129">
    <property type="entry name" value="ATPase_NBD"/>
</dbReference>
<protein>
    <submittedName>
        <fullName evidence="2">ROK family protein</fullName>
    </submittedName>
</protein>
<dbReference type="Proteomes" id="UP001523401">
    <property type="component" value="Unassembled WGS sequence"/>
</dbReference>
<dbReference type="PANTHER" id="PTHR18964:SF149">
    <property type="entry name" value="BIFUNCTIONAL UDP-N-ACETYLGLUCOSAMINE 2-EPIMERASE_N-ACETYLMANNOSAMINE KINASE"/>
    <property type="match status" value="1"/>
</dbReference>
<reference evidence="2 3" key="1">
    <citation type="submission" date="2022-06" db="EMBL/GenBank/DDBJ databases">
        <title>Whole-genome of Asaia lannensis strain LMG 27011T.</title>
        <authorList>
            <person name="Sombolestani A."/>
        </authorList>
    </citation>
    <scope>NUCLEOTIDE SEQUENCE [LARGE SCALE GENOMIC DNA]</scope>
    <source>
        <strain evidence="2 3">NBRC 102526</strain>
    </source>
</reference>
<dbReference type="Pfam" id="PF00480">
    <property type="entry name" value="ROK"/>
    <property type="match status" value="1"/>
</dbReference>
<dbReference type="InterPro" id="IPR049874">
    <property type="entry name" value="ROK_cs"/>
</dbReference>
<proteinExistence type="inferred from homology"/>
<dbReference type="PANTHER" id="PTHR18964">
    <property type="entry name" value="ROK (REPRESSOR, ORF, KINASE) FAMILY"/>
    <property type="match status" value="1"/>
</dbReference>
<dbReference type="SUPFAM" id="SSF53067">
    <property type="entry name" value="Actin-like ATPase domain"/>
    <property type="match status" value="1"/>
</dbReference>
<dbReference type="EMBL" id="JAMXQU010000016">
    <property type="protein sequence ID" value="MCO6161169.1"/>
    <property type="molecule type" value="Genomic_DNA"/>
</dbReference>
<dbReference type="PROSITE" id="PS01125">
    <property type="entry name" value="ROK"/>
    <property type="match status" value="1"/>
</dbReference>
<evidence type="ECO:0000256" key="1">
    <source>
        <dbReference type="ARBA" id="ARBA00006479"/>
    </source>
</evidence>
<evidence type="ECO:0000313" key="2">
    <source>
        <dbReference type="EMBL" id="MCO6161169.1"/>
    </source>
</evidence>
<evidence type="ECO:0000313" key="3">
    <source>
        <dbReference type="Proteomes" id="UP001523401"/>
    </source>
</evidence>
<keyword evidence="3" id="KW-1185">Reference proteome</keyword>
<accession>A0ABT1CLN3</accession>